<dbReference type="Proteomes" id="UP001187734">
    <property type="component" value="Unassembled WGS sequence"/>
</dbReference>
<dbReference type="PANTHER" id="PTHR35395">
    <property type="entry name" value="DUF6536 DOMAIN-CONTAINING PROTEIN"/>
    <property type="match status" value="1"/>
</dbReference>
<gene>
    <name evidence="4" type="ORF">FTOL_09747</name>
</gene>
<dbReference type="AlphaFoldDB" id="A0AAE8SLN3"/>
<evidence type="ECO:0000259" key="3">
    <source>
        <dbReference type="Pfam" id="PF20163"/>
    </source>
</evidence>
<keyword evidence="5" id="KW-1185">Reference proteome</keyword>
<accession>A0AAE8SLN3</accession>
<keyword evidence="2" id="KW-0812">Transmembrane</keyword>
<name>A0AAE8SLN3_9HYPO</name>
<feature type="compositionally biased region" description="Basic and acidic residues" evidence="1">
    <location>
        <begin position="1"/>
        <end position="25"/>
    </location>
</feature>
<feature type="transmembrane region" description="Helical" evidence="2">
    <location>
        <begin position="471"/>
        <end position="492"/>
    </location>
</feature>
<evidence type="ECO:0000313" key="4">
    <source>
        <dbReference type="EMBL" id="SPJ82342.1"/>
    </source>
</evidence>
<feature type="domain" description="DUF6536" evidence="3">
    <location>
        <begin position="71"/>
        <end position="221"/>
    </location>
</feature>
<organism evidence="4 5">
    <name type="scientific">Fusarium torulosum</name>
    <dbReference type="NCBI Taxonomy" id="33205"/>
    <lineage>
        <taxon>Eukaryota</taxon>
        <taxon>Fungi</taxon>
        <taxon>Dikarya</taxon>
        <taxon>Ascomycota</taxon>
        <taxon>Pezizomycotina</taxon>
        <taxon>Sordariomycetes</taxon>
        <taxon>Hypocreomycetidae</taxon>
        <taxon>Hypocreales</taxon>
        <taxon>Nectriaceae</taxon>
        <taxon>Fusarium</taxon>
    </lineage>
</organism>
<feature type="transmembrane region" description="Helical" evidence="2">
    <location>
        <begin position="72"/>
        <end position="96"/>
    </location>
</feature>
<evidence type="ECO:0000256" key="2">
    <source>
        <dbReference type="SAM" id="Phobius"/>
    </source>
</evidence>
<evidence type="ECO:0000256" key="1">
    <source>
        <dbReference type="SAM" id="MobiDB-lite"/>
    </source>
</evidence>
<sequence>MSLDSVHHGLDRENSPHEVDGEHRRLLQTSAPPTRSDCYANAEYFSKYIPEFEHENLRPRNMKGRMAKIIKMLRLQMTVAVLIFAIQLGVTVWAVLTFPPDARGTGTFFWGDCSSTGTADKVVHVALNVMSSLFLGVGHYCMQILVAPTREELESAHRKGKSMEIGVPSLKNLRRIALKRVAGWAMFGAIATLLHVFWNSSIFTSLPIAVIPVAIATADFQTAAYNWTASDALAQFASWWPLMPGYEEEQRSSIYALQYVADNFTRIDIEDCVKRYVDPRTPTSQLIVVAGNVTTAQNNGSSLIDGGVLGWLGWEWSNAWICQAYQPDVWRYCNWGFAKTFAKQWKLGQQRGTQVDHCLVGEGSDNTKRCGFHYSTQIITIVCVCTLLETLLVCLTAYYYTRQASIGTDEQALITSGDAIQSFLDTPCTTIQDQVVDKTTLELPTKPSVELALTTWRIHPRIPWFKAISPSFWAISLVLFATGLSVCSYVVWSSINGLKLAGLDTSISAIWSNGFGVNPTMVAGDLPGPLSGTDPSGNAALLANILIANSPQVMVSFLYILYNSILTRQLVADEWVRFLREDGKKALRVSLPVGMQRSSHFLSLPFRYSVPLMIVSIVLHWFISQSIFLVQSSAFSAGPDGQRLRMCDYSARGYNLGGGVSAITVGSAALAALLVNSLLRGYHDIPAGFQRMAFHSMAIQAICLRPDGDVDAAFFPVRIGR</sequence>
<feature type="region of interest" description="Disordered" evidence="1">
    <location>
        <begin position="1"/>
        <end position="32"/>
    </location>
</feature>
<feature type="transmembrane region" description="Helical" evidence="2">
    <location>
        <begin position="125"/>
        <end position="146"/>
    </location>
</feature>
<dbReference type="EMBL" id="ONZP01000356">
    <property type="protein sequence ID" value="SPJ82342.1"/>
    <property type="molecule type" value="Genomic_DNA"/>
</dbReference>
<proteinExistence type="predicted"/>
<feature type="transmembrane region" description="Helical" evidence="2">
    <location>
        <begin position="539"/>
        <end position="562"/>
    </location>
</feature>
<feature type="transmembrane region" description="Helical" evidence="2">
    <location>
        <begin position="378"/>
        <end position="400"/>
    </location>
</feature>
<keyword evidence="2" id="KW-1133">Transmembrane helix</keyword>
<dbReference type="Pfam" id="PF20163">
    <property type="entry name" value="DUF6536"/>
    <property type="match status" value="1"/>
</dbReference>
<evidence type="ECO:0000313" key="5">
    <source>
        <dbReference type="Proteomes" id="UP001187734"/>
    </source>
</evidence>
<protein>
    <recommendedName>
        <fullName evidence="3">DUF6536 domain-containing protein</fullName>
    </recommendedName>
</protein>
<feature type="transmembrane region" description="Helical" evidence="2">
    <location>
        <begin position="181"/>
        <end position="198"/>
    </location>
</feature>
<dbReference type="InterPro" id="IPR046623">
    <property type="entry name" value="DUF6536"/>
</dbReference>
<reference evidence="4" key="1">
    <citation type="submission" date="2018-03" db="EMBL/GenBank/DDBJ databases">
        <authorList>
            <person name="Guldener U."/>
        </authorList>
    </citation>
    <scope>NUCLEOTIDE SEQUENCE</scope>
</reference>
<comment type="caution">
    <text evidence="4">The sequence shown here is derived from an EMBL/GenBank/DDBJ whole genome shotgun (WGS) entry which is preliminary data.</text>
</comment>
<dbReference type="PANTHER" id="PTHR35395:SF1">
    <property type="entry name" value="DUF6536 DOMAIN-CONTAINING PROTEIN"/>
    <property type="match status" value="1"/>
</dbReference>
<keyword evidence="2" id="KW-0472">Membrane</keyword>
<feature type="transmembrane region" description="Helical" evidence="2">
    <location>
        <begin position="654"/>
        <end position="675"/>
    </location>
</feature>